<dbReference type="Gene3D" id="1.20.140.150">
    <property type="match status" value="1"/>
</dbReference>
<feature type="transmembrane region" description="Helical" evidence="6">
    <location>
        <begin position="502"/>
        <end position="520"/>
    </location>
</feature>
<dbReference type="OrthoDB" id="9446743at2759"/>
<evidence type="ECO:0000256" key="6">
    <source>
        <dbReference type="SAM" id="Phobius"/>
    </source>
</evidence>
<feature type="transmembrane region" description="Helical" evidence="6">
    <location>
        <begin position="196"/>
        <end position="216"/>
    </location>
</feature>
<dbReference type="FunFam" id="1.20.140.150:FF:000041">
    <property type="entry name" value="Transmembrane protein 202"/>
    <property type="match status" value="1"/>
</dbReference>
<evidence type="ECO:0000256" key="2">
    <source>
        <dbReference type="ARBA" id="ARBA00022692"/>
    </source>
</evidence>
<dbReference type="GO" id="GO:0005886">
    <property type="term" value="C:plasma membrane"/>
    <property type="evidence" value="ECO:0007669"/>
    <property type="project" value="TreeGrafter"/>
</dbReference>
<feature type="transmembrane region" description="Helical" evidence="6">
    <location>
        <begin position="121"/>
        <end position="142"/>
    </location>
</feature>
<evidence type="ECO:0000256" key="5">
    <source>
        <dbReference type="ARBA" id="ARBA00067892"/>
    </source>
</evidence>
<evidence type="ECO:0000256" key="4">
    <source>
        <dbReference type="ARBA" id="ARBA00023136"/>
    </source>
</evidence>
<dbReference type="InterPro" id="IPR015955">
    <property type="entry name" value="Lactate_DH/Glyco_Ohase_4_C"/>
</dbReference>
<gene>
    <name evidence="7" type="ORF">J0S82_001243</name>
</gene>
<feature type="transmembrane region" description="Helical" evidence="6">
    <location>
        <begin position="54"/>
        <end position="77"/>
    </location>
</feature>
<reference evidence="7" key="1">
    <citation type="journal article" date="2021" name="Evol. Appl.">
        <title>The genome of the Pyrenean desman and the effects of bottlenecks and inbreeding on the genomic landscape of an endangered species.</title>
        <authorList>
            <person name="Escoda L."/>
            <person name="Castresana J."/>
        </authorList>
    </citation>
    <scope>NUCLEOTIDE SEQUENCE</scope>
    <source>
        <strain evidence="7">IBE-C5619</strain>
    </source>
</reference>
<name>A0A8J5ZP61_GALPY</name>
<dbReference type="Gene3D" id="3.90.110.10">
    <property type="entry name" value="Lactate dehydrogenase/glycoside hydrolase, family 4, C-terminal"/>
    <property type="match status" value="1"/>
</dbReference>
<evidence type="ECO:0000256" key="1">
    <source>
        <dbReference type="ARBA" id="ARBA00004141"/>
    </source>
</evidence>
<keyword evidence="8" id="KW-1185">Reference proteome</keyword>
<dbReference type="InterPro" id="IPR050579">
    <property type="entry name" value="PMP-22/EMP/MP20-like"/>
</dbReference>
<dbReference type="SUPFAM" id="SSF56327">
    <property type="entry name" value="LDH C-terminal domain-like"/>
    <property type="match status" value="1"/>
</dbReference>
<organism evidence="7 8">
    <name type="scientific">Galemys pyrenaicus</name>
    <name type="common">Iberian desman</name>
    <name type="synonym">Pyrenean desman</name>
    <dbReference type="NCBI Taxonomy" id="202257"/>
    <lineage>
        <taxon>Eukaryota</taxon>
        <taxon>Metazoa</taxon>
        <taxon>Chordata</taxon>
        <taxon>Craniata</taxon>
        <taxon>Vertebrata</taxon>
        <taxon>Euteleostomi</taxon>
        <taxon>Mammalia</taxon>
        <taxon>Eutheria</taxon>
        <taxon>Laurasiatheria</taxon>
        <taxon>Eulipotyphla</taxon>
        <taxon>Talpidae</taxon>
        <taxon>Galemys</taxon>
    </lineage>
</organism>
<dbReference type="PANTHER" id="PTHR10671:SF42">
    <property type="entry name" value="TRANSMEMBRANE PROTEIN 202"/>
    <property type="match status" value="1"/>
</dbReference>
<feature type="transmembrane region" description="Helical" evidence="6">
    <location>
        <begin position="429"/>
        <end position="450"/>
    </location>
</feature>
<keyword evidence="2 6" id="KW-0812">Transmembrane</keyword>
<comment type="subcellular location">
    <subcellularLocation>
        <location evidence="1">Membrane</location>
        <topology evidence="1">Multi-pass membrane protein</topology>
    </subcellularLocation>
</comment>
<dbReference type="Proteomes" id="UP000700334">
    <property type="component" value="Unassembled WGS sequence"/>
</dbReference>
<sequence length="530" mass="60985">MEKKEQLVMVFYNPEVPKYKEYRKYQRPTLPTKGHQGPSMTYEKQRQLVEETQVYTRMFYGSLCGFSLLMQICVSPMDWVQFLVTKNGLELSAGLWTICDHEQLCWNHTAQPPYYLQYSRAFFLISVITILICLGWIFNSCLPRRGNMTANLDLKASMLSFISATSLLFCLVIFMAQVQWHTRDIMESALLWTYYINWWSDFLYTFAGIISFLNYLRARSLPVDQNAAVVPMEMSRLGIGPVTEISPEINEETSSETESSNKHSRFLSTSESSVAAVKDQLIQNLLKEEYTTQNKTTVVGISDFPKKCVIESSCNLDSVQFCYLMGERLGVHPFSCHGWVMQQWKEVHKQVDDCAYEVIKLKDYTSESLDHGWHIWQKCALHLGTNVVKVNMTPEEEAHPVRPYPMQCFSTMPPYQCQLLGKTQSYVRIFCTGLLGVNFVLLLCLSPLHWVQFVLLKEEKILTGLWTACDNDLCWNHTPKSSCECFPNLGAPSTDYLHLSRALFLISAFTIFFILIWLSISFTKGPGDKI</sequence>
<keyword evidence="3 6" id="KW-1133">Transmembrane helix</keyword>
<feature type="non-terminal residue" evidence="7">
    <location>
        <position position="1"/>
    </location>
</feature>
<proteinExistence type="predicted"/>
<accession>A0A8J5ZP61</accession>
<dbReference type="PANTHER" id="PTHR10671">
    <property type="entry name" value="EPITHELIAL MEMBRANE PROTEIN-RELATED"/>
    <property type="match status" value="1"/>
</dbReference>
<dbReference type="GO" id="GO:0016616">
    <property type="term" value="F:oxidoreductase activity, acting on the CH-OH group of donors, NAD or NADP as acceptor"/>
    <property type="evidence" value="ECO:0007669"/>
    <property type="project" value="InterPro"/>
</dbReference>
<evidence type="ECO:0000313" key="8">
    <source>
        <dbReference type="Proteomes" id="UP000700334"/>
    </source>
</evidence>
<evidence type="ECO:0000313" key="7">
    <source>
        <dbReference type="EMBL" id="KAG8507449.1"/>
    </source>
</evidence>
<dbReference type="EMBL" id="JAGFMF010012103">
    <property type="protein sequence ID" value="KAG8507449.1"/>
    <property type="molecule type" value="Genomic_DNA"/>
</dbReference>
<keyword evidence="4 6" id="KW-0472">Membrane</keyword>
<evidence type="ECO:0000256" key="3">
    <source>
        <dbReference type="ARBA" id="ARBA00022989"/>
    </source>
</evidence>
<feature type="transmembrane region" description="Helical" evidence="6">
    <location>
        <begin position="154"/>
        <end position="176"/>
    </location>
</feature>
<dbReference type="AlphaFoldDB" id="A0A8J5ZP61"/>
<protein>
    <recommendedName>
        <fullName evidence="5">Transmembrane protein 202</fullName>
    </recommendedName>
</protein>
<comment type="caution">
    <text evidence="7">The sequence shown here is derived from an EMBL/GenBank/DDBJ whole genome shotgun (WGS) entry which is preliminary data.</text>
</comment>